<dbReference type="Pfam" id="PF00226">
    <property type="entry name" value="DnaJ"/>
    <property type="match status" value="1"/>
</dbReference>
<dbReference type="Gene3D" id="1.10.287.110">
    <property type="entry name" value="DnaJ domain"/>
    <property type="match status" value="1"/>
</dbReference>
<dbReference type="EMBL" id="HBDZ01014016">
    <property type="protein sequence ID" value="CAD8248610.1"/>
    <property type="molecule type" value="Transcribed_RNA"/>
</dbReference>
<feature type="compositionally biased region" description="Polar residues" evidence="2">
    <location>
        <begin position="254"/>
        <end position="264"/>
    </location>
</feature>
<reference evidence="4" key="1">
    <citation type="submission" date="2021-01" db="EMBL/GenBank/DDBJ databases">
        <authorList>
            <person name="Corre E."/>
            <person name="Pelletier E."/>
            <person name="Niang G."/>
            <person name="Scheremetjew M."/>
            <person name="Finn R."/>
            <person name="Kale V."/>
            <person name="Holt S."/>
            <person name="Cochrane G."/>
            <person name="Meng A."/>
            <person name="Brown T."/>
            <person name="Cohen L."/>
        </authorList>
    </citation>
    <scope>NUCLEOTIDE SEQUENCE</scope>
    <source>
        <strain evidence="4">CCMP1413</strain>
    </source>
</reference>
<dbReference type="AlphaFoldDB" id="A0A7R9Y660"/>
<feature type="coiled-coil region" evidence="1">
    <location>
        <begin position="156"/>
        <end position="183"/>
    </location>
</feature>
<dbReference type="InterPro" id="IPR036869">
    <property type="entry name" value="J_dom_sf"/>
</dbReference>
<dbReference type="PROSITE" id="PS50076">
    <property type="entry name" value="DNAJ_2"/>
    <property type="match status" value="1"/>
</dbReference>
<evidence type="ECO:0000259" key="3">
    <source>
        <dbReference type="PROSITE" id="PS50076"/>
    </source>
</evidence>
<sequence>MADDAALLREFFKEVTDTQREAEVTRIVGCFRLNPFDFLNLPYNADENAIKKQFRKLSLMVHPDKNKHPKARDAFDQLKAAVEWLNDAERRKDLDWKLGEAKESAVKAFRKKYKKDEALREKWKAMGSSTRDEATAAYEGSDEFLEAWKLEAKELITAMAWQKRKMEKRLKDEEDKVKIEEQKTREEFKRKRQENKQWEQGTESRVNSWRDFAGGSKKKKSKKDKKAAGWGGLGAGGFRPPTAQAEARSADGLKSTSAVNVAFK</sequence>
<dbReference type="PANTHER" id="PTHR46620:SF1">
    <property type="entry name" value="J DOMAIN-CONTAINING PROTEIN SPF31"/>
    <property type="match status" value="1"/>
</dbReference>
<feature type="compositionally biased region" description="Basic residues" evidence="2">
    <location>
        <begin position="216"/>
        <end position="225"/>
    </location>
</feature>
<evidence type="ECO:0000256" key="1">
    <source>
        <dbReference type="SAM" id="Coils"/>
    </source>
</evidence>
<dbReference type="PANTHER" id="PTHR46620">
    <property type="entry name" value="J DOMAIN-CONTAINING PROTEIN SPF31"/>
    <property type="match status" value="1"/>
</dbReference>
<feature type="region of interest" description="Disordered" evidence="2">
    <location>
        <begin position="183"/>
        <end position="264"/>
    </location>
</feature>
<name>A0A7R9Y660_9VIRI</name>
<feature type="compositionally biased region" description="Basic and acidic residues" evidence="2">
    <location>
        <begin position="183"/>
        <end position="197"/>
    </location>
</feature>
<dbReference type="InterPro" id="IPR001623">
    <property type="entry name" value="DnaJ_domain"/>
</dbReference>
<gene>
    <name evidence="4" type="ORF">PCOL08062_LOCUS10748</name>
</gene>
<feature type="compositionally biased region" description="Polar residues" evidence="2">
    <location>
        <begin position="198"/>
        <end position="207"/>
    </location>
</feature>
<organism evidence="4">
    <name type="scientific">Prasinoderma coloniale</name>
    <dbReference type="NCBI Taxonomy" id="156133"/>
    <lineage>
        <taxon>Eukaryota</taxon>
        <taxon>Viridiplantae</taxon>
        <taxon>Prasinodermophyta</taxon>
        <taxon>Prasinodermophyceae</taxon>
        <taxon>Prasinodermales</taxon>
        <taxon>Prasinodermaceae</taxon>
        <taxon>Prasinoderma</taxon>
    </lineage>
</organism>
<evidence type="ECO:0000256" key="2">
    <source>
        <dbReference type="SAM" id="MobiDB-lite"/>
    </source>
</evidence>
<dbReference type="SUPFAM" id="SSF46565">
    <property type="entry name" value="Chaperone J-domain"/>
    <property type="match status" value="1"/>
</dbReference>
<evidence type="ECO:0000313" key="4">
    <source>
        <dbReference type="EMBL" id="CAD8248610.1"/>
    </source>
</evidence>
<protein>
    <recommendedName>
        <fullName evidence="3">J domain-containing protein</fullName>
    </recommendedName>
</protein>
<dbReference type="CDD" id="cd06257">
    <property type="entry name" value="DnaJ"/>
    <property type="match status" value="1"/>
</dbReference>
<feature type="domain" description="J" evidence="3">
    <location>
        <begin position="34"/>
        <end position="98"/>
    </location>
</feature>
<keyword evidence="1" id="KW-0175">Coiled coil</keyword>
<accession>A0A7R9Y660</accession>
<dbReference type="SMART" id="SM00271">
    <property type="entry name" value="DnaJ"/>
    <property type="match status" value="1"/>
</dbReference>
<proteinExistence type="predicted"/>
<dbReference type="PRINTS" id="PR00625">
    <property type="entry name" value="JDOMAIN"/>
</dbReference>